<comment type="caution">
    <text evidence="2">The sequence shown here is derived from an EMBL/GenBank/DDBJ whole genome shotgun (WGS) entry which is preliminary data.</text>
</comment>
<dbReference type="AlphaFoldDB" id="A0A8S9ZMR6"/>
<feature type="signal peptide" evidence="1">
    <location>
        <begin position="1"/>
        <end position="22"/>
    </location>
</feature>
<dbReference type="Proteomes" id="UP000605970">
    <property type="component" value="Unassembled WGS sequence"/>
</dbReference>
<evidence type="ECO:0000256" key="1">
    <source>
        <dbReference type="SAM" id="SignalP"/>
    </source>
</evidence>
<name>A0A8S9ZMR6_9BILA</name>
<proteinExistence type="predicted"/>
<protein>
    <submittedName>
        <fullName evidence="2">Uncharacterized protein</fullName>
    </submittedName>
</protein>
<evidence type="ECO:0000313" key="2">
    <source>
        <dbReference type="EMBL" id="KAF7634719.1"/>
    </source>
</evidence>
<gene>
    <name evidence="2" type="ORF">Mgra_00005867</name>
</gene>
<sequence length="277" mass="32122">MFLKMLNNYLFILIVLPIYSDSQQFNFPTQPIFDWQQNKGNIDNSVTFRLIDELVGIFSPPKNVQENDKLIPRMERSEDYKAEQIELDTPIKNENNQHFENFARGVIDLFKSIETTTPTTTTTTTTTQISLLERPSFSHFFRKEQPRKKELINEIQQPNQFLIEPVARLFGVERKAVEEGRAQIDTGGSNFDRFVVRQKSESDNPFASIIGGSKWNERGIKWDNGNIRLVDKNGNSLLGTEVGVNDRSVDIPLRRWLEIANGIVNFQQTQQEHVRRF</sequence>
<dbReference type="OrthoDB" id="5826202at2759"/>
<evidence type="ECO:0000313" key="3">
    <source>
        <dbReference type="Proteomes" id="UP000605970"/>
    </source>
</evidence>
<accession>A0A8S9ZMR6</accession>
<reference evidence="2" key="1">
    <citation type="journal article" date="2020" name="Ecol. Evol.">
        <title>Genome structure and content of the rice root-knot nematode (Meloidogyne graminicola).</title>
        <authorList>
            <person name="Phan N.T."/>
            <person name="Danchin E.G.J."/>
            <person name="Klopp C."/>
            <person name="Perfus-Barbeoch L."/>
            <person name="Kozlowski D.K."/>
            <person name="Koutsovoulos G.D."/>
            <person name="Lopez-Roques C."/>
            <person name="Bouchez O."/>
            <person name="Zahm M."/>
            <person name="Besnard G."/>
            <person name="Bellafiore S."/>
        </authorList>
    </citation>
    <scope>NUCLEOTIDE SEQUENCE</scope>
    <source>
        <strain evidence="2">VN-18</strain>
    </source>
</reference>
<dbReference type="EMBL" id="JABEBT010000052">
    <property type="protein sequence ID" value="KAF7634719.1"/>
    <property type="molecule type" value="Genomic_DNA"/>
</dbReference>
<keyword evidence="1" id="KW-0732">Signal</keyword>
<feature type="chain" id="PRO_5035781912" evidence="1">
    <location>
        <begin position="23"/>
        <end position="277"/>
    </location>
</feature>
<keyword evidence="3" id="KW-1185">Reference proteome</keyword>
<organism evidence="2 3">
    <name type="scientific">Meloidogyne graminicola</name>
    <dbReference type="NCBI Taxonomy" id="189291"/>
    <lineage>
        <taxon>Eukaryota</taxon>
        <taxon>Metazoa</taxon>
        <taxon>Ecdysozoa</taxon>
        <taxon>Nematoda</taxon>
        <taxon>Chromadorea</taxon>
        <taxon>Rhabditida</taxon>
        <taxon>Tylenchina</taxon>
        <taxon>Tylenchomorpha</taxon>
        <taxon>Tylenchoidea</taxon>
        <taxon>Meloidogynidae</taxon>
        <taxon>Meloidogyninae</taxon>
        <taxon>Meloidogyne</taxon>
    </lineage>
</organism>